<accession>A0A077MC33</accession>
<dbReference type="AlphaFoldDB" id="A0A077MC33"/>
<evidence type="ECO:0000313" key="2">
    <source>
        <dbReference type="EMBL" id="CCI54881.1"/>
    </source>
</evidence>
<dbReference type="InterPro" id="IPR003593">
    <property type="entry name" value="AAA+_ATPase"/>
</dbReference>
<sequence>MDPSTAFATTSDLAAGLGGTGYLSDEELTTVTWLALRLGRPLLLEGEPGTGKTALAEALAQASGRPLIRLQCYEGIDASQALYDWDFPRQILHVRALEAVPGDRDVAAIEESLFDERFLLARPVLTALRTPSVLLVDEIDRADDEFEAFLLEVLSTWQVTIPELGTIAAAAPPIVVLTSNRTRELHDALKRRCLYHWLDHPSMERELAILRSRAPEVAESLAAQVVQAVHRIRDDRELLKPPGVAETLDWARALQELGVRQLDTETAALTLGVAIKYREDAQRVQDALDRVLTP</sequence>
<dbReference type="GO" id="GO:0005524">
    <property type="term" value="F:ATP binding"/>
    <property type="evidence" value="ECO:0007669"/>
    <property type="project" value="InterPro"/>
</dbReference>
<keyword evidence="3" id="KW-1185">Reference proteome</keyword>
<dbReference type="PANTHER" id="PTHR42759:SF1">
    <property type="entry name" value="MAGNESIUM-CHELATASE SUBUNIT CHLD"/>
    <property type="match status" value="1"/>
</dbReference>
<dbReference type="InterPro" id="IPR011704">
    <property type="entry name" value="ATPase_dyneun-rel_AAA"/>
</dbReference>
<dbReference type="RefSeq" id="WP_048547589.1">
    <property type="nucleotide sequence ID" value="NZ_HF571038.1"/>
</dbReference>
<comment type="caution">
    <text evidence="2">The sequence shown here is derived from an EMBL/GenBank/DDBJ whole genome shotgun (WGS) entry which is preliminary data.</text>
</comment>
<dbReference type="Proteomes" id="UP000035720">
    <property type="component" value="Unassembled WGS sequence"/>
</dbReference>
<dbReference type="PANTHER" id="PTHR42759">
    <property type="entry name" value="MOXR FAMILY PROTEIN"/>
    <property type="match status" value="1"/>
</dbReference>
<dbReference type="GO" id="GO:0016887">
    <property type="term" value="F:ATP hydrolysis activity"/>
    <property type="evidence" value="ECO:0007669"/>
    <property type="project" value="InterPro"/>
</dbReference>
<dbReference type="Pfam" id="PF07728">
    <property type="entry name" value="AAA_5"/>
    <property type="match status" value="1"/>
</dbReference>
<protein>
    <submittedName>
        <fullName evidence="2">ATPase</fullName>
    </submittedName>
</protein>
<dbReference type="SUPFAM" id="SSF52540">
    <property type="entry name" value="P-loop containing nucleoside triphosphate hydrolases"/>
    <property type="match status" value="1"/>
</dbReference>
<gene>
    <name evidence="2" type="ORF">BN13_880003</name>
</gene>
<dbReference type="OrthoDB" id="9783370at2"/>
<reference evidence="2 3" key="1">
    <citation type="journal article" date="2013" name="ISME J.">
        <title>A metabolic model for members of the genus Tetrasphaera involved in enhanced biological phosphorus removal.</title>
        <authorList>
            <person name="Kristiansen R."/>
            <person name="Nguyen H.T.T."/>
            <person name="Saunders A.M."/>
            <person name="Nielsen J.L."/>
            <person name="Wimmer R."/>
            <person name="Le V.Q."/>
            <person name="McIlroy S.J."/>
            <person name="Petrovski S."/>
            <person name="Seviour R.J."/>
            <person name="Calteau A."/>
            <person name="Nielsen K.L."/>
            <person name="Nielsen P.H."/>
        </authorList>
    </citation>
    <scope>NUCLEOTIDE SEQUENCE [LARGE SCALE GENOMIC DNA]</scope>
    <source>
        <strain evidence="2 3">Ben 74</strain>
    </source>
</reference>
<dbReference type="InterPro" id="IPR050764">
    <property type="entry name" value="CbbQ/NirQ/NorQ/GpvN"/>
</dbReference>
<feature type="domain" description="AAA+ ATPase" evidence="1">
    <location>
        <begin position="38"/>
        <end position="207"/>
    </location>
</feature>
<name>A0A077MC33_9MICO</name>
<organism evidence="2 3">
    <name type="scientific">Nostocoides jenkinsii Ben 74</name>
    <dbReference type="NCBI Taxonomy" id="1193518"/>
    <lineage>
        <taxon>Bacteria</taxon>
        <taxon>Bacillati</taxon>
        <taxon>Actinomycetota</taxon>
        <taxon>Actinomycetes</taxon>
        <taxon>Micrococcales</taxon>
        <taxon>Intrasporangiaceae</taxon>
        <taxon>Nostocoides</taxon>
    </lineage>
</organism>
<dbReference type="InterPro" id="IPR027417">
    <property type="entry name" value="P-loop_NTPase"/>
</dbReference>
<evidence type="ECO:0000259" key="1">
    <source>
        <dbReference type="SMART" id="SM00382"/>
    </source>
</evidence>
<dbReference type="Gene3D" id="3.40.50.300">
    <property type="entry name" value="P-loop containing nucleotide triphosphate hydrolases"/>
    <property type="match status" value="1"/>
</dbReference>
<dbReference type="EMBL" id="CAJC01000203">
    <property type="protein sequence ID" value="CCI54881.1"/>
    <property type="molecule type" value="Genomic_DNA"/>
</dbReference>
<proteinExistence type="predicted"/>
<dbReference type="SMART" id="SM00382">
    <property type="entry name" value="AAA"/>
    <property type="match status" value="1"/>
</dbReference>
<dbReference type="CDD" id="cd00009">
    <property type="entry name" value="AAA"/>
    <property type="match status" value="1"/>
</dbReference>
<evidence type="ECO:0000313" key="3">
    <source>
        <dbReference type="Proteomes" id="UP000035720"/>
    </source>
</evidence>
<dbReference type="STRING" id="1193518.BN13_880003"/>